<name>A0A426XGK7_ENSVE</name>
<proteinExistence type="predicted"/>
<comment type="caution">
    <text evidence="1">The sequence shown here is derived from an EMBL/GenBank/DDBJ whole genome shotgun (WGS) entry which is preliminary data.</text>
</comment>
<gene>
    <name evidence="1" type="ORF">B296_00040572</name>
</gene>
<accession>A0A426XGK7</accession>
<sequence>MHRVDAAGNSLGVHWELAEGIRSLPGWRKGVRQKKTETCRKIIGDDGQRSSFSIGPGFRRCSGISSKFTRRFAEGIGKLTRNTPGDNRKKTGRLAATIPEPIRLVGVAELPRSTGKLPVLDFSKYV</sequence>
<reference evidence="1 2" key="1">
    <citation type="journal article" date="2014" name="Agronomy (Basel)">
        <title>A Draft Genome Sequence for Ensete ventricosum, the Drought-Tolerant Tree Against Hunger.</title>
        <authorList>
            <person name="Harrison J."/>
            <person name="Moore K.A."/>
            <person name="Paszkiewicz K."/>
            <person name="Jones T."/>
            <person name="Grant M."/>
            <person name="Ambacheew D."/>
            <person name="Muzemil S."/>
            <person name="Studholme D.J."/>
        </authorList>
    </citation>
    <scope>NUCLEOTIDE SEQUENCE [LARGE SCALE GENOMIC DNA]</scope>
</reference>
<dbReference type="EMBL" id="AMZH03021062">
    <property type="protein sequence ID" value="RRT38583.1"/>
    <property type="molecule type" value="Genomic_DNA"/>
</dbReference>
<evidence type="ECO:0000313" key="2">
    <source>
        <dbReference type="Proteomes" id="UP000287651"/>
    </source>
</evidence>
<organism evidence="1 2">
    <name type="scientific">Ensete ventricosum</name>
    <name type="common">Abyssinian banana</name>
    <name type="synonym">Musa ensete</name>
    <dbReference type="NCBI Taxonomy" id="4639"/>
    <lineage>
        <taxon>Eukaryota</taxon>
        <taxon>Viridiplantae</taxon>
        <taxon>Streptophyta</taxon>
        <taxon>Embryophyta</taxon>
        <taxon>Tracheophyta</taxon>
        <taxon>Spermatophyta</taxon>
        <taxon>Magnoliopsida</taxon>
        <taxon>Liliopsida</taxon>
        <taxon>Zingiberales</taxon>
        <taxon>Musaceae</taxon>
        <taxon>Ensete</taxon>
    </lineage>
</organism>
<protein>
    <submittedName>
        <fullName evidence="1">Uncharacterized protein</fullName>
    </submittedName>
</protein>
<dbReference type="AlphaFoldDB" id="A0A426XGK7"/>
<dbReference type="Proteomes" id="UP000287651">
    <property type="component" value="Unassembled WGS sequence"/>
</dbReference>
<evidence type="ECO:0000313" key="1">
    <source>
        <dbReference type="EMBL" id="RRT38583.1"/>
    </source>
</evidence>